<dbReference type="InterPro" id="IPR015421">
    <property type="entry name" value="PyrdxlP-dep_Trfase_major"/>
</dbReference>
<gene>
    <name evidence="4" type="ORF">GGQ98_002783</name>
</gene>
<name>A0A7W7B4T4_9SPHN</name>
<accession>A0A7W7B4T4</accession>
<keyword evidence="5" id="KW-1185">Reference proteome</keyword>
<evidence type="ECO:0000313" key="4">
    <source>
        <dbReference type="EMBL" id="MBB4633153.1"/>
    </source>
</evidence>
<dbReference type="EMBL" id="JACHNZ010000035">
    <property type="protein sequence ID" value="MBB4633153.1"/>
    <property type="molecule type" value="Genomic_DNA"/>
</dbReference>
<organism evidence="4 5">
    <name type="scientific">Sphingosinicella soli</name>
    <dbReference type="NCBI Taxonomy" id="333708"/>
    <lineage>
        <taxon>Bacteria</taxon>
        <taxon>Pseudomonadati</taxon>
        <taxon>Pseudomonadota</taxon>
        <taxon>Alphaproteobacteria</taxon>
        <taxon>Sphingomonadales</taxon>
        <taxon>Sphingosinicellaceae</taxon>
        <taxon>Sphingosinicella</taxon>
    </lineage>
</organism>
<dbReference type="InterPro" id="IPR005814">
    <property type="entry name" value="Aminotrans_3"/>
</dbReference>
<reference evidence="4 5" key="1">
    <citation type="submission" date="2020-08" db="EMBL/GenBank/DDBJ databases">
        <title>Genomic Encyclopedia of Type Strains, Phase IV (KMG-IV): sequencing the most valuable type-strain genomes for metagenomic binning, comparative biology and taxonomic classification.</title>
        <authorList>
            <person name="Goeker M."/>
        </authorList>
    </citation>
    <scope>NUCLEOTIDE SEQUENCE [LARGE SCALE GENOMIC DNA]</scope>
    <source>
        <strain evidence="4 5">DSM 17328</strain>
    </source>
</reference>
<evidence type="ECO:0000256" key="2">
    <source>
        <dbReference type="ARBA" id="ARBA00022898"/>
    </source>
</evidence>
<sequence>MDRIIGSRSTQASVKSGVQDFFLPVGAQRPPTIESAEGIYYFDASGRRYLDASSGPVAVNIGHGNPRIHEAIANQARKAAFAFPLSFQSEANLHFTEALLALAGPGYDHVYVTSGGSEAVETCMKFARVHAVRTGQPQRRHFISLDPSYHGATLGAMSLTGDASMAALFDPIMAAGNRVPAPLTYRLPEGETAETYARTCLRALEERIAVLGAETVLGLVVEPISGLSSGANVAPDLYYAGIREICTRHDILLIYDEVLSGSGRTGKMFGFEHWPDHKPDLVALSKGISSGYFPVGAMLAPAHMVKAVAETGGFPHAQTYTTTPLACAAGAAVLKEITSNGLIDNARLMGDRLRAGLERLMAISPVVGDVRGRGLLLAIEIVQDQATKRSFPFERNAVGELGRIGMEEGIALYPRRTNGGIFGEWLMITPPIIISDTQVDELLSRLEATLKRFAA</sequence>
<evidence type="ECO:0000313" key="5">
    <source>
        <dbReference type="Proteomes" id="UP000566324"/>
    </source>
</evidence>
<evidence type="ECO:0000256" key="3">
    <source>
        <dbReference type="RuleBase" id="RU003560"/>
    </source>
</evidence>
<keyword evidence="2 3" id="KW-0663">Pyridoxal phosphate</keyword>
<dbReference type="InterPro" id="IPR015422">
    <property type="entry name" value="PyrdxlP-dep_Trfase_small"/>
</dbReference>
<protein>
    <submittedName>
        <fullName evidence="4">Adenosylmethionine-8-amino-7-oxononanoate aminotransferase</fullName>
    </submittedName>
</protein>
<dbReference type="InterPro" id="IPR015424">
    <property type="entry name" value="PyrdxlP-dep_Trfase"/>
</dbReference>
<dbReference type="PANTHER" id="PTHR43094:SF1">
    <property type="entry name" value="AMINOTRANSFERASE CLASS-III"/>
    <property type="match status" value="1"/>
</dbReference>
<comment type="caution">
    <text evidence="4">The sequence shown here is derived from an EMBL/GenBank/DDBJ whole genome shotgun (WGS) entry which is preliminary data.</text>
</comment>
<dbReference type="AlphaFoldDB" id="A0A7W7B4T4"/>
<dbReference type="CDD" id="cd00610">
    <property type="entry name" value="OAT_like"/>
    <property type="match status" value="1"/>
</dbReference>
<dbReference type="PANTHER" id="PTHR43094">
    <property type="entry name" value="AMINOTRANSFERASE"/>
    <property type="match status" value="1"/>
</dbReference>
<evidence type="ECO:0000256" key="1">
    <source>
        <dbReference type="ARBA" id="ARBA00008954"/>
    </source>
</evidence>
<dbReference type="SUPFAM" id="SSF53383">
    <property type="entry name" value="PLP-dependent transferases"/>
    <property type="match status" value="1"/>
</dbReference>
<dbReference type="GO" id="GO:0030170">
    <property type="term" value="F:pyridoxal phosphate binding"/>
    <property type="evidence" value="ECO:0007669"/>
    <property type="project" value="InterPro"/>
</dbReference>
<dbReference type="Proteomes" id="UP000566324">
    <property type="component" value="Unassembled WGS sequence"/>
</dbReference>
<dbReference type="Pfam" id="PF00202">
    <property type="entry name" value="Aminotran_3"/>
    <property type="match status" value="1"/>
</dbReference>
<dbReference type="Gene3D" id="3.40.640.10">
    <property type="entry name" value="Type I PLP-dependent aspartate aminotransferase-like (Major domain)"/>
    <property type="match status" value="1"/>
</dbReference>
<dbReference type="RefSeq" id="WP_207791419.1">
    <property type="nucleotide sequence ID" value="NZ_JACHNZ010000035.1"/>
</dbReference>
<keyword evidence="4" id="KW-0032">Aminotransferase</keyword>
<keyword evidence="4" id="KW-0808">Transferase</keyword>
<dbReference type="Gene3D" id="3.90.1150.10">
    <property type="entry name" value="Aspartate Aminotransferase, domain 1"/>
    <property type="match status" value="1"/>
</dbReference>
<dbReference type="PIRSF" id="PIRSF000521">
    <property type="entry name" value="Transaminase_4ab_Lys_Orn"/>
    <property type="match status" value="1"/>
</dbReference>
<comment type="similarity">
    <text evidence="1 3">Belongs to the class-III pyridoxal-phosphate-dependent aminotransferase family.</text>
</comment>
<dbReference type="GO" id="GO:0008483">
    <property type="term" value="F:transaminase activity"/>
    <property type="evidence" value="ECO:0007669"/>
    <property type="project" value="UniProtKB-KW"/>
</dbReference>
<proteinExistence type="inferred from homology"/>